<reference evidence="4" key="1">
    <citation type="submission" date="2016-06" db="UniProtKB">
        <authorList>
            <consortium name="WormBaseParasite"/>
        </authorList>
    </citation>
    <scope>IDENTIFICATION</scope>
</reference>
<dbReference type="GO" id="GO:0005886">
    <property type="term" value="C:plasma membrane"/>
    <property type="evidence" value="ECO:0007669"/>
    <property type="project" value="TreeGrafter"/>
</dbReference>
<keyword evidence="1" id="KW-0472">Membrane</keyword>
<accession>A0A183EYT6</accession>
<feature type="transmembrane region" description="Helical" evidence="1">
    <location>
        <begin position="31"/>
        <end position="50"/>
    </location>
</feature>
<dbReference type="WBParaSite" id="GPUH_0002615701-mRNA-1">
    <property type="protein sequence ID" value="GPUH_0002615701-mRNA-1"/>
    <property type="gene ID" value="GPUH_0002615701"/>
</dbReference>
<sequence length="121" mass="13329">MDACIQLLLSLIAIFAVATILLGLDPWSAFIIDLTISCVLFNLIGLMYWWSIDFNAVSVVNLVMVLSGITLTKFGGILVLAFAHSQIFKVFYFRMFLGIVLIGATHGLIFLPVLLSYIGNL</sequence>
<keyword evidence="3" id="KW-1185">Reference proteome</keyword>
<reference evidence="2 3" key="2">
    <citation type="submission" date="2018-11" db="EMBL/GenBank/DDBJ databases">
        <authorList>
            <consortium name="Pathogen Informatics"/>
        </authorList>
    </citation>
    <scope>NUCLEOTIDE SEQUENCE [LARGE SCALE GENOMIC DNA]</scope>
</reference>
<feature type="transmembrane region" description="Helical" evidence="1">
    <location>
        <begin position="62"/>
        <end position="83"/>
    </location>
</feature>
<evidence type="ECO:0000313" key="4">
    <source>
        <dbReference type="WBParaSite" id="GPUH_0002615701-mRNA-1"/>
    </source>
</evidence>
<evidence type="ECO:0000256" key="1">
    <source>
        <dbReference type="SAM" id="Phobius"/>
    </source>
</evidence>
<organism evidence="4">
    <name type="scientific">Gongylonema pulchrum</name>
    <dbReference type="NCBI Taxonomy" id="637853"/>
    <lineage>
        <taxon>Eukaryota</taxon>
        <taxon>Metazoa</taxon>
        <taxon>Ecdysozoa</taxon>
        <taxon>Nematoda</taxon>
        <taxon>Chromadorea</taxon>
        <taxon>Rhabditida</taxon>
        <taxon>Spirurina</taxon>
        <taxon>Spiruromorpha</taxon>
        <taxon>Spiruroidea</taxon>
        <taxon>Gongylonematidae</taxon>
        <taxon>Gongylonema</taxon>
    </lineage>
</organism>
<proteinExistence type="predicted"/>
<dbReference type="EMBL" id="UYRT01108747">
    <property type="protein sequence ID" value="VDN45129.1"/>
    <property type="molecule type" value="Genomic_DNA"/>
</dbReference>
<dbReference type="AlphaFoldDB" id="A0A183EYT6"/>
<protein>
    <submittedName>
        <fullName evidence="4">7TM_GPCR_Srx domain-containing protein</fullName>
    </submittedName>
</protein>
<feature type="transmembrane region" description="Helical" evidence="1">
    <location>
        <begin position="6"/>
        <end position="24"/>
    </location>
</feature>
<evidence type="ECO:0000313" key="2">
    <source>
        <dbReference type="EMBL" id="VDN45129.1"/>
    </source>
</evidence>
<evidence type="ECO:0000313" key="3">
    <source>
        <dbReference type="Proteomes" id="UP000271098"/>
    </source>
</evidence>
<dbReference type="SUPFAM" id="SSF82866">
    <property type="entry name" value="Multidrug efflux transporter AcrB transmembrane domain"/>
    <property type="match status" value="1"/>
</dbReference>
<dbReference type="GO" id="GO:0015485">
    <property type="term" value="F:cholesterol binding"/>
    <property type="evidence" value="ECO:0007669"/>
    <property type="project" value="TreeGrafter"/>
</dbReference>
<keyword evidence="1" id="KW-1133">Transmembrane helix</keyword>
<dbReference type="PANTHER" id="PTHR45727:SF2">
    <property type="entry name" value="NPC INTRACELLULAR CHOLESTEROL TRANSPORTER 1"/>
    <property type="match status" value="1"/>
</dbReference>
<keyword evidence="1" id="KW-0812">Transmembrane</keyword>
<dbReference type="GO" id="GO:0015918">
    <property type="term" value="P:sterol transport"/>
    <property type="evidence" value="ECO:0007669"/>
    <property type="project" value="TreeGrafter"/>
</dbReference>
<dbReference type="GO" id="GO:0042632">
    <property type="term" value="P:cholesterol homeostasis"/>
    <property type="evidence" value="ECO:0007669"/>
    <property type="project" value="TreeGrafter"/>
</dbReference>
<name>A0A183EYT6_9BILA</name>
<dbReference type="PANTHER" id="PTHR45727">
    <property type="entry name" value="NPC INTRACELLULAR CHOLESTEROL TRANSPORTER 1"/>
    <property type="match status" value="1"/>
</dbReference>
<feature type="transmembrane region" description="Helical" evidence="1">
    <location>
        <begin position="95"/>
        <end position="118"/>
    </location>
</feature>
<dbReference type="Proteomes" id="UP000271098">
    <property type="component" value="Unassembled WGS sequence"/>
</dbReference>
<gene>
    <name evidence="2" type="ORF">GPUH_LOCUS26124</name>
</gene>
<dbReference type="OrthoDB" id="6510177at2759"/>
<dbReference type="GO" id="GO:0030299">
    <property type="term" value="P:intestinal cholesterol absorption"/>
    <property type="evidence" value="ECO:0007669"/>
    <property type="project" value="TreeGrafter"/>
</dbReference>